<protein>
    <submittedName>
        <fullName evidence="2">Uncharacterized protein</fullName>
    </submittedName>
</protein>
<evidence type="ECO:0000256" key="1">
    <source>
        <dbReference type="SAM" id="Phobius"/>
    </source>
</evidence>
<comment type="caution">
    <text evidence="2">The sequence shown here is derived from an EMBL/GenBank/DDBJ whole genome shotgun (WGS) entry which is preliminary data.</text>
</comment>
<keyword evidence="1" id="KW-0472">Membrane</keyword>
<feature type="transmembrane region" description="Helical" evidence="1">
    <location>
        <begin position="172"/>
        <end position="191"/>
    </location>
</feature>
<gene>
    <name evidence="2" type="ORF">C2G38_2041550</name>
</gene>
<accession>A0A397URE3</accession>
<organism evidence="2 3">
    <name type="scientific">Gigaspora rosea</name>
    <dbReference type="NCBI Taxonomy" id="44941"/>
    <lineage>
        <taxon>Eukaryota</taxon>
        <taxon>Fungi</taxon>
        <taxon>Fungi incertae sedis</taxon>
        <taxon>Mucoromycota</taxon>
        <taxon>Glomeromycotina</taxon>
        <taxon>Glomeromycetes</taxon>
        <taxon>Diversisporales</taxon>
        <taxon>Gigasporaceae</taxon>
        <taxon>Gigaspora</taxon>
    </lineage>
</organism>
<keyword evidence="1" id="KW-1133">Transmembrane helix</keyword>
<proteinExistence type="predicted"/>
<keyword evidence="1" id="KW-0812">Transmembrane</keyword>
<name>A0A397URE3_9GLOM</name>
<sequence>MTIYSLDFLTINSGSYQGRFFSSDGMMKDFDSYSGIVGTANIKNTNMSFPLVIPVAAANNESNSQNTGNTGYLIAYEPFRMIFMSQPDPKVLVEVSPKILMVLGLVIYLGLDFIGSLVLLISYYGLYSVKTMALYLNSSFIILFYILLGPQFIAAAKFVWHNLLVWKLRDSILISSLLLTWPGLGFGYKSYNETDRYTWWSWYGWGSDVREVQFSQSGDNASESNWYICGFLSTIISLIYCEFSILLNTMPSNMIE</sequence>
<keyword evidence="3" id="KW-1185">Reference proteome</keyword>
<dbReference type="AlphaFoldDB" id="A0A397URE3"/>
<feature type="transmembrane region" description="Helical" evidence="1">
    <location>
        <begin position="138"/>
        <end position="160"/>
    </location>
</feature>
<evidence type="ECO:0000313" key="2">
    <source>
        <dbReference type="EMBL" id="RIB12780.1"/>
    </source>
</evidence>
<reference evidence="2 3" key="1">
    <citation type="submission" date="2018-06" db="EMBL/GenBank/DDBJ databases">
        <title>Comparative genomics reveals the genomic features of Rhizophagus irregularis, R. cerebriforme, R. diaphanum and Gigaspora rosea, and their symbiotic lifestyle signature.</title>
        <authorList>
            <person name="Morin E."/>
            <person name="San Clemente H."/>
            <person name="Chen E.C.H."/>
            <person name="De La Providencia I."/>
            <person name="Hainaut M."/>
            <person name="Kuo A."/>
            <person name="Kohler A."/>
            <person name="Murat C."/>
            <person name="Tang N."/>
            <person name="Roy S."/>
            <person name="Loubradou J."/>
            <person name="Henrissat B."/>
            <person name="Grigoriev I.V."/>
            <person name="Corradi N."/>
            <person name="Roux C."/>
            <person name="Martin F.M."/>
        </authorList>
    </citation>
    <scope>NUCLEOTIDE SEQUENCE [LARGE SCALE GENOMIC DNA]</scope>
    <source>
        <strain evidence="2 3">DAOM 194757</strain>
    </source>
</reference>
<feature type="transmembrane region" description="Helical" evidence="1">
    <location>
        <begin position="225"/>
        <end position="247"/>
    </location>
</feature>
<dbReference type="EMBL" id="QKWP01000990">
    <property type="protein sequence ID" value="RIB12780.1"/>
    <property type="molecule type" value="Genomic_DNA"/>
</dbReference>
<feature type="transmembrane region" description="Helical" evidence="1">
    <location>
        <begin position="99"/>
        <end position="126"/>
    </location>
</feature>
<dbReference type="Proteomes" id="UP000266673">
    <property type="component" value="Unassembled WGS sequence"/>
</dbReference>
<dbReference type="OrthoDB" id="2445796at2759"/>
<evidence type="ECO:0000313" key="3">
    <source>
        <dbReference type="Proteomes" id="UP000266673"/>
    </source>
</evidence>